<keyword evidence="2" id="KW-0808">Transferase</keyword>
<evidence type="ECO:0000256" key="2">
    <source>
        <dbReference type="ARBA" id="ARBA00022679"/>
    </source>
</evidence>
<keyword evidence="4" id="KW-1185">Reference proteome</keyword>
<dbReference type="EMBL" id="KN769952">
    <property type="protein sequence ID" value="KIH46163.1"/>
    <property type="molecule type" value="Genomic_DNA"/>
</dbReference>
<evidence type="ECO:0000313" key="4">
    <source>
        <dbReference type="Proteomes" id="UP000054047"/>
    </source>
</evidence>
<gene>
    <name evidence="3" type="ORF">ANCDUO_23786</name>
</gene>
<dbReference type="GO" id="GO:0052735">
    <property type="term" value="F:tRNA (cytidine-3-)-methyltransferase activity"/>
    <property type="evidence" value="ECO:0007669"/>
    <property type="project" value="TreeGrafter"/>
</dbReference>
<evidence type="ECO:0000256" key="1">
    <source>
        <dbReference type="ARBA" id="ARBA00022603"/>
    </source>
</evidence>
<organism evidence="3 4">
    <name type="scientific">Ancylostoma duodenale</name>
    <dbReference type="NCBI Taxonomy" id="51022"/>
    <lineage>
        <taxon>Eukaryota</taxon>
        <taxon>Metazoa</taxon>
        <taxon>Ecdysozoa</taxon>
        <taxon>Nematoda</taxon>
        <taxon>Chromadorea</taxon>
        <taxon>Rhabditida</taxon>
        <taxon>Rhabditina</taxon>
        <taxon>Rhabditomorpha</taxon>
        <taxon>Strongyloidea</taxon>
        <taxon>Ancylostomatidae</taxon>
        <taxon>Ancylostomatinae</taxon>
        <taxon>Ancylostoma</taxon>
    </lineage>
</organism>
<dbReference type="OrthoDB" id="417697at2759"/>
<proteinExistence type="predicted"/>
<dbReference type="PANTHER" id="PTHR22809">
    <property type="entry name" value="METHYLTRANSFERASE-RELATED"/>
    <property type="match status" value="1"/>
</dbReference>
<sequence length="129" mass="15484">MANDVLYHEVAEIIRSVLAKEQSVRKAVYGSEYKNHLSYHFRYLTDETRVWEHNAWDNVDWSEEMEQHARQVVETQKTQAVGDSKAKKLLDEPAKQWDAFYSQHNNNFFKDRNWLLKEFPELDMNNHPE</sequence>
<dbReference type="Proteomes" id="UP000054047">
    <property type="component" value="Unassembled WGS sequence"/>
</dbReference>
<evidence type="ECO:0000313" key="3">
    <source>
        <dbReference type="EMBL" id="KIH46163.1"/>
    </source>
</evidence>
<name>A0A0C2BQU1_9BILA</name>
<keyword evidence="1" id="KW-0489">Methyltransferase</keyword>
<protein>
    <submittedName>
        <fullName evidence="3">Uncharacterized protein</fullName>
    </submittedName>
</protein>
<dbReference type="PANTHER" id="PTHR22809:SF11">
    <property type="entry name" value="TRNA N(3)-METHYLCYTIDINE METHYLTRANSFERASE METTL2"/>
    <property type="match status" value="1"/>
</dbReference>
<dbReference type="AlphaFoldDB" id="A0A0C2BQU1"/>
<dbReference type="GO" id="GO:0032259">
    <property type="term" value="P:methylation"/>
    <property type="evidence" value="ECO:0007669"/>
    <property type="project" value="UniProtKB-KW"/>
</dbReference>
<dbReference type="InterPro" id="IPR026113">
    <property type="entry name" value="METTL2/6/8-like"/>
</dbReference>
<accession>A0A0C2BQU1</accession>
<feature type="non-terminal residue" evidence="3">
    <location>
        <position position="129"/>
    </location>
</feature>
<reference evidence="3 4" key="1">
    <citation type="submission" date="2013-12" db="EMBL/GenBank/DDBJ databases">
        <title>Draft genome of the parsitic nematode Ancylostoma duodenale.</title>
        <authorList>
            <person name="Mitreva M."/>
        </authorList>
    </citation>
    <scope>NUCLEOTIDE SEQUENCE [LARGE SCALE GENOMIC DNA]</scope>
    <source>
        <strain evidence="3 4">Zhejiang</strain>
    </source>
</reference>